<dbReference type="RefSeq" id="WP_311363354.1">
    <property type="nucleotide sequence ID" value="NZ_JAVRIC010000001.1"/>
</dbReference>
<evidence type="ECO:0000313" key="10">
    <source>
        <dbReference type="EMBL" id="MDT0495962.1"/>
    </source>
</evidence>
<evidence type="ECO:0000256" key="8">
    <source>
        <dbReference type="SAM" id="Coils"/>
    </source>
</evidence>
<dbReference type="Pfam" id="PF02321">
    <property type="entry name" value="OEP"/>
    <property type="match status" value="1"/>
</dbReference>
<comment type="caution">
    <text evidence="10">The sequence shown here is derived from an EMBL/GenBank/DDBJ whole genome shotgun (WGS) entry which is preliminary data.</text>
</comment>
<sequence length="420" mass="46576">MFRMAGTFAAAWALILIVLAQPVAAAPTLALEQAQRLALAQQPALLAQRADINAARERAVSAAQLPVPALNLGLSNLSLSDPNPYRNDAERMSMTRIGIRQVVPNAAKRELASQREQDTAALEEVRYQALRRRIDRDVAQAWIAVWSGVRALALMRQLTAQSRHQQDTATIGFGSGQGGQTTVLAASLDLERMRDRIAELEQQQAVDRARLARWIGDQAAQEALPDKAPQLRAPPSLETLLAGLAAHPEIRGEDRLEALAQTQIELAQAQNKPDWQVQAGYAYRQPYDDMISVEVAIDLPWVGASRRQDRELAAARAMLAGQSASREDRLRQLRAQAASDYREWTRLGERLRRYDDTLLPLAQRRTDTALADYRAGNGGLAPVFDARRTVLELRLQRLRLQTQELNKTASLQWLAAGESE</sequence>
<comment type="subcellular location">
    <subcellularLocation>
        <location evidence="1">Cell outer membrane</location>
    </subcellularLocation>
</comment>
<dbReference type="Gene3D" id="1.20.1600.10">
    <property type="entry name" value="Outer membrane efflux proteins (OEP)"/>
    <property type="match status" value="1"/>
</dbReference>
<dbReference type="InterPro" id="IPR051906">
    <property type="entry name" value="TolC-like"/>
</dbReference>
<evidence type="ECO:0000256" key="4">
    <source>
        <dbReference type="ARBA" id="ARBA00022452"/>
    </source>
</evidence>
<keyword evidence="7" id="KW-0998">Cell outer membrane</keyword>
<name>A0ABU2WDM3_9GAMM</name>
<evidence type="ECO:0000256" key="7">
    <source>
        <dbReference type="ARBA" id="ARBA00023237"/>
    </source>
</evidence>
<keyword evidence="8" id="KW-0175">Coiled coil</keyword>
<gene>
    <name evidence="10" type="ORF">RM530_01090</name>
</gene>
<feature type="chain" id="PRO_5047375876" evidence="9">
    <location>
        <begin position="26"/>
        <end position="420"/>
    </location>
</feature>
<evidence type="ECO:0000256" key="2">
    <source>
        <dbReference type="ARBA" id="ARBA00007613"/>
    </source>
</evidence>
<dbReference type="Proteomes" id="UP001254608">
    <property type="component" value="Unassembled WGS sequence"/>
</dbReference>
<dbReference type="InterPro" id="IPR003423">
    <property type="entry name" value="OMP_efflux"/>
</dbReference>
<dbReference type="SUPFAM" id="SSF56954">
    <property type="entry name" value="Outer membrane efflux proteins (OEP)"/>
    <property type="match status" value="1"/>
</dbReference>
<organism evidence="10 11">
    <name type="scientific">Banduia mediterranea</name>
    <dbReference type="NCBI Taxonomy" id="3075609"/>
    <lineage>
        <taxon>Bacteria</taxon>
        <taxon>Pseudomonadati</taxon>
        <taxon>Pseudomonadota</taxon>
        <taxon>Gammaproteobacteria</taxon>
        <taxon>Nevskiales</taxon>
        <taxon>Algiphilaceae</taxon>
        <taxon>Banduia</taxon>
    </lineage>
</organism>
<comment type="similarity">
    <text evidence="2">Belongs to the outer membrane factor (OMF) (TC 1.B.17) family.</text>
</comment>
<evidence type="ECO:0000256" key="1">
    <source>
        <dbReference type="ARBA" id="ARBA00004442"/>
    </source>
</evidence>
<dbReference type="EMBL" id="JAVRIC010000001">
    <property type="protein sequence ID" value="MDT0495962.1"/>
    <property type="molecule type" value="Genomic_DNA"/>
</dbReference>
<keyword evidence="11" id="KW-1185">Reference proteome</keyword>
<evidence type="ECO:0000256" key="9">
    <source>
        <dbReference type="SAM" id="SignalP"/>
    </source>
</evidence>
<evidence type="ECO:0000256" key="6">
    <source>
        <dbReference type="ARBA" id="ARBA00023136"/>
    </source>
</evidence>
<keyword evidence="6" id="KW-0472">Membrane</keyword>
<feature type="signal peptide" evidence="9">
    <location>
        <begin position="1"/>
        <end position="25"/>
    </location>
</feature>
<keyword evidence="4" id="KW-1134">Transmembrane beta strand</keyword>
<evidence type="ECO:0000256" key="5">
    <source>
        <dbReference type="ARBA" id="ARBA00022692"/>
    </source>
</evidence>
<reference evidence="10 11" key="1">
    <citation type="submission" date="2023-09" db="EMBL/GenBank/DDBJ databases">
        <authorList>
            <person name="Rey-Velasco X."/>
        </authorList>
    </citation>
    <scope>NUCLEOTIDE SEQUENCE [LARGE SCALE GENOMIC DNA]</scope>
    <source>
        <strain evidence="10 11">W345</strain>
    </source>
</reference>
<evidence type="ECO:0000313" key="11">
    <source>
        <dbReference type="Proteomes" id="UP001254608"/>
    </source>
</evidence>
<keyword evidence="9" id="KW-0732">Signal</keyword>
<feature type="coiled-coil region" evidence="8">
    <location>
        <begin position="183"/>
        <end position="210"/>
    </location>
</feature>
<keyword evidence="3" id="KW-0813">Transport</keyword>
<proteinExistence type="inferred from homology"/>
<dbReference type="PANTHER" id="PTHR30026:SF20">
    <property type="entry name" value="OUTER MEMBRANE PROTEIN TOLC"/>
    <property type="match status" value="1"/>
</dbReference>
<protein>
    <submittedName>
        <fullName evidence="10">TolC family protein</fullName>
    </submittedName>
</protein>
<accession>A0ABU2WDM3</accession>
<dbReference type="PANTHER" id="PTHR30026">
    <property type="entry name" value="OUTER MEMBRANE PROTEIN TOLC"/>
    <property type="match status" value="1"/>
</dbReference>
<keyword evidence="5" id="KW-0812">Transmembrane</keyword>
<evidence type="ECO:0000256" key="3">
    <source>
        <dbReference type="ARBA" id="ARBA00022448"/>
    </source>
</evidence>